<evidence type="ECO:0000256" key="2">
    <source>
        <dbReference type="SAM" id="Phobius"/>
    </source>
</evidence>
<evidence type="ECO:0000313" key="4">
    <source>
        <dbReference type="Proteomes" id="UP000824013"/>
    </source>
</evidence>
<reference evidence="3" key="1">
    <citation type="journal article" date="2021" name="PeerJ">
        <title>Extensive microbial diversity within the chicken gut microbiome revealed by metagenomics and culture.</title>
        <authorList>
            <person name="Gilroy R."/>
            <person name="Ravi A."/>
            <person name="Getino M."/>
            <person name="Pursley I."/>
            <person name="Horton D.L."/>
            <person name="Alikhan N.F."/>
            <person name="Baker D."/>
            <person name="Gharbi K."/>
            <person name="Hall N."/>
            <person name="Watson M."/>
            <person name="Adriaenssens E.M."/>
            <person name="Foster-Nyarko E."/>
            <person name="Jarju S."/>
            <person name="Secka A."/>
            <person name="Antonio M."/>
            <person name="Oren A."/>
            <person name="Chaudhuri R.R."/>
            <person name="La Ragione R."/>
            <person name="Hildebrand F."/>
            <person name="Pallen M.J."/>
        </authorList>
    </citation>
    <scope>NUCLEOTIDE SEQUENCE</scope>
    <source>
        <strain evidence="3">3204</strain>
    </source>
</reference>
<gene>
    <name evidence="3" type="ORF">H9820_11830</name>
</gene>
<comment type="caution">
    <text evidence="3">The sequence shown here is derived from an EMBL/GenBank/DDBJ whole genome shotgun (WGS) entry which is preliminary data.</text>
</comment>
<dbReference type="Proteomes" id="UP000824013">
    <property type="component" value="Unassembled WGS sequence"/>
</dbReference>
<keyword evidence="2" id="KW-1133">Transmembrane helix</keyword>
<reference evidence="3" key="2">
    <citation type="submission" date="2021-04" db="EMBL/GenBank/DDBJ databases">
        <authorList>
            <person name="Gilroy R."/>
        </authorList>
    </citation>
    <scope>NUCLEOTIDE SEQUENCE</scope>
    <source>
        <strain evidence="3">3204</strain>
    </source>
</reference>
<dbReference type="InterPro" id="IPR037873">
    <property type="entry name" value="BamE-like"/>
</dbReference>
<dbReference type="EMBL" id="DXCM01000090">
    <property type="protein sequence ID" value="HIY93612.1"/>
    <property type="molecule type" value="Genomic_DNA"/>
</dbReference>
<proteinExistence type="predicted"/>
<dbReference type="Gene3D" id="3.30.1450.10">
    <property type="match status" value="2"/>
</dbReference>
<dbReference type="Pfam" id="PF12978">
    <property type="entry name" value="DUF3862"/>
    <property type="match status" value="1"/>
</dbReference>
<keyword evidence="1" id="KW-0732">Signal</keyword>
<evidence type="ECO:0000313" key="3">
    <source>
        <dbReference type="EMBL" id="HIY93612.1"/>
    </source>
</evidence>
<organism evidence="3 4">
    <name type="scientific">Candidatus Companilactobacillus pullicola</name>
    <dbReference type="NCBI Taxonomy" id="2838523"/>
    <lineage>
        <taxon>Bacteria</taxon>
        <taxon>Bacillati</taxon>
        <taxon>Bacillota</taxon>
        <taxon>Bacilli</taxon>
        <taxon>Lactobacillales</taxon>
        <taxon>Lactobacillaceae</taxon>
        <taxon>Companilactobacillus</taxon>
    </lineage>
</organism>
<feature type="transmembrane region" description="Helical" evidence="2">
    <location>
        <begin position="25"/>
        <end position="46"/>
    </location>
</feature>
<protein>
    <submittedName>
        <fullName evidence="3">DUF3862 domain-containing protein</fullName>
    </submittedName>
</protein>
<name>A0A9D1ZPB3_9LACO</name>
<dbReference type="AlphaFoldDB" id="A0A9D1ZPB3"/>
<sequence>MDKKYPSRSEYRRSHGLKKSFYQKWWFWIIIVILIVGGGAGGYYLYSSQSSSNTSKVEKKTASSKSKPKKKKKSITTSEITLKNYNGIYISDKDGLSLDILTKYFGKSASSTVSKVNDKQTNMETWTKIANGTKNSKLVVQFYNDHAIEKTISDLKVTRSSKIALTDYVKVDNDQSTDQVMQILGNPNYYSETNLDGTTTTIYKYTSGLNGEDGANCTINFTNGKVSGKSQSGLK</sequence>
<dbReference type="InterPro" id="IPR024418">
    <property type="entry name" value="DUF3862"/>
</dbReference>
<keyword evidence="2" id="KW-0812">Transmembrane</keyword>
<evidence type="ECO:0000256" key="1">
    <source>
        <dbReference type="ARBA" id="ARBA00022729"/>
    </source>
</evidence>
<accession>A0A9D1ZPB3</accession>
<keyword evidence="2" id="KW-0472">Membrane</keyword>